<dbReference type="EMBL" id="HE580271">
    <property type="protein sequence ID" value="CCD25095.1"/>
    <property type="molecule type" value="Genomic_DNA"/>
</dbReference>
<dbReference type="AlphaFoldDB" id="G0WBH5"/>
<keyword evidence="4" id="KW-1185">Reference proteome</keyword>
<feature type="compositionally biased region" description="Low complexity" evidence="2">
    <location>
        <begin position="205"/>
        <end position="216"/>
    </location>
</feature>
<proteinExistence type="predicted"/>
<dbReference type="Proteomes" id="UP000000689">
    <property type="component" value="Chromosome 5"/>
</dbReference>
<dbReference type="HOGENOM" id="CLU_1078031_0_0_1"/>
<protein>
    <submittedName>
        <fullName evidence="3">Uncharacterized protein</fullName>
    </submittedName>
</protein>
<evidence type="ECO:0000256" key="2">
    <source>
        <dbReference type="SAM" id="MobiDB-lite"/>
    </source>
</evidence>
<dbReference type="Pfam" id="PF17242">
    <property type="entry name" value="DUF5315"/>
    <property type="match status" value="1"/>
</dbReference>
<gene>
    <name evidence="3" type="primary">NDAI0E02780</name>
    <name evidence="3" type="ordered locus">NDAI_0E02780</name>
</gene>
<feature type="coiled-coil region" evidence="1">
    <location>
        <begin position="173"/>
        <end position="200"/>
    </location>
</feature>
<evidence type="ECO:0000313" key="3">
    <source>
        <dbReference type="EMBL" id="CCD25095.1"/>
    </source>
</evidence>
<organism evidence="3 4">
    <name type="scientific">Naumovozyma dairenensis (strain ATCC 10597 / BCRC 20456 / CBS 421 / NBRC 0211 / NRRL Y-12639)</name>
    <name type="common">Saccharomyces dairenensis</name>
    <dbReference type="NCBI Taxonomy" id="1071378"/>
    <lineage>
        <taxon>Eukaryota</taxon>
        <taxon>Fungi</taxon>
        <taxon>Dikarya</taxon>
        <taxon>Ascomycota</taxon>
        <taxon>Saccharomycotina</taxon>
        <taxon>Saccharomycetes</taxon>
        <taxon>Saccharomycetales</taxon>
        <taxon>Saccharomycetaceae</taxon>
        <taxon>Naumovozyma</taxon>
    </lineage>
</organism>
<feature type="region of interest" description="Disordered" evidence="2">
    <location>
        <begin position="205"/>
        <end position="229"/>
    </location>
</feature>
<feature type="compositionally biased region" description="Polar residues" evidence="2">
    <location>
        <begin position="1"/>
        <end position="10"/>
    </location>
</feature>
<name>G0WBH5_NAUDC</name>
<dbReference type="OrthoDB" id="4065597at2759"/>
<keyword evidence="1" id="KW-0175">Coiled coil</keyword>
<dbReference type="KEGG" id="ndi:NDAI_0E02780"/>
<dbReference type="GeneID" id="11498673"/>
<dbReference type="OMA" id="ANTVGND"/>
<dbReference type="eggNOG" id="ENOG502S5CE">
    <property type="taxonomic scope" value="Eukaryota"/>
</dbReference>
<reference evidence="3 4" key="1">
    <citation type="journal article" date="2011" name="Proc. Natl. Acad. Sci. U.S.A.">
        <title>Evolutionary erosion of yeast sex chromosomes by mating-type switching accidents.</title>
        <authorList>
            <person name="Gordon J.L."/>
            <person name="Armisen D."/>
            <person name="Proux-Wera E."/>
            <person name="Oheigeartaigh S.S."/>
            <person name="Byrne K.P."/>
            <person name="Wolfe K.H."/>
        </authorList>
    </citation>
    <scope>NUCLEOTIDE SEQUENCE [LARGE SCALE GENOMIC DNA]</scope>
    <source>
        <strain evidence="4">ATCC 10597 / BCRC 20456 / CBS 421 / NBRC 0211 / NRRL Y-12639</strain>
    </source>
</reference>
<evidence type="ECO:0000313" key="4">
    <source>
        <dbReference type="Proteomes" id="UP000000689"/>
    </source>
</evidence>
<feature type="region of interest" description="Disordered" evidence="2">
    <location>
        <begin position="1"/>
        <end position="31"/>
    </location>
</feature>
<dbReference type="RefSeq" id="XP_003670338.1">
    <property type="nucleotide sequence ID" value="XM_003670290.1"/>
</dbReference>
<sequence length="258" mass="29118">MDDLTRITSVRRQKTQEDPDEDYEENHSIREIPRTIPNIDVYMQSKLNASKQGRTVSTVQNPFFKTRSNAFSEPSDDVSKFDTYYSDVDNLHDTVNENGPNNIFKDYVKKNSGYAQITNIDKPIRLESKPKVDNQDKLWEELDALNDVRKTAQQNDLYGGFSDEFRDSIQKIRQAHSKLIQFLREKNAKLEEKQRREVAAAGVMGTVGSTSDSGSSNLRPSPTKAAAEDGLSAIGATVDPEEGKYTEQLVSTIRALHP</sequence>
<evidence type="ECO:0000256" key="1">
    <source>
        <dbReference type="SAM" id="Coils"/>
    </source>
</evidence>
<accession>G0WBH5</accession>